<dbReference type="AlphaFoldDB" id="A0A4Z2ERU0"/>
<feature type="compositionally biased region" description="Basic and acidic residues" evidence="1">
    <location>
        <begin position="49"/>
        <end position="58"/>
    </location>
</feature>
<protein>
    <submittedName>
        <fullName evidence="2">Uncharacterized protein</fullName>
    </submittedName>
</protein>
<keyword evidence="3" id="KW-1185">Reference proteome</keyword>
<reference evidence="2 3" key="1">
    <citation type="submission" date="2019-03" db="EMBL/GenBank/DDBJ databases">
        <title>First draft genome of Liparis tanakae, snailfish: a comprehensive survey of snailfish specific genes.</title>
        <authorList>
            <person name="Kim W."/>
            <person name="Song I."/>
            <person name="Jeong J.-H."/>
            <person name="Kim D."/>
            <person name="Kim S."/>
            <person name="Ryu S."/>
            <person name="Song J.Y."/>
            <person name="Lee S.K."/>
        </authorList>
    </citation>
    <scope>NUCLEOTIDE SEQUENCE [LARGE SCALE GENOMIC DNA]</scope>
    <source>
        <tissue evidence="2">Muscle</tissue>
    </source>
</reference>
<evidence type="ECO:0000313" key="2">
    <source>
        <dbReference type="EMBL" id="TNN31636.1"/>
    </source>
</evidence>
<accession>A0A4Z2ERU0</accession>
<dbReference type="EMBL" id="SRLO01003275">
    <property type="protein sequence ID" value="TNN31636.1"/>
    <property type="molecule type" value="Genomic_DNA"/>
</dbReference>
<comment type="caution">
    <text evidence="2">The sequence shown here is derived from an EMBL/GenBank/DDBJ whole genome shotgun (WGS) entry which is preliminary data.</text>
</comment>
<feature type="region of interest" description="Disordered" evidence="1">
    <location>
        <begin position="1"/>
        <end position="77"/>
    </location>
</feature>
<evidence type="ECO:0000256" key="1">
    <source>
        <dbReference type="SAM" id="MobiDB-lite"/>
    </source>
</evidence>
<organism evidence="2 3">
    <name type="scientific">Liparis tanakae</name>
    <name type="common">Tanaka's snailfish</name>
    <dbReference type="NCBI Taxonomy" id="230148"/>
    <lineage>
        <taxon>Eukaryota</taxon>
        <taxon>Metazoa</taxon>
        <taxon>Chordata</taxon>
        <taxon>Craniata</taxon>
        <taxon>Vertebrata</taxon>
        <taxon>Euteleostomi</taxon>
        <taxon>Actinopterygii</taxon>
        <taxon>Neopterygii</taxon>
        <taxon>Teleostei</taxon>
        <taxon>Neoteleostei</taxon>
        <taxon>Acanthomorphata</taxon>
        <taxon>Eupercaria</taxon>
        <taxon>Perciformes</taxon>
        <taxon>Cottioidei</taxon>
        <taxon>Cottales</taxon>
        <taxon>Liparidae</taxon>
        <taxon>Liparis</taxon>
    </lineage>
</organism>
<feature type="compositionally biased region" description="Polar residues" evidence="1">
    <location>
        <begin position="14"/>
        <end position="24"/>
    </location>
</feature>
<name>A0A4Z2ERU0_9TELE</name>
<gene>
    <name evidence="2" type="ORF">EYF80_058207</name>
</gene>
<evidence type="ECO:0000313" key="3">
    <source>
        <dbReference type="Proteomes" id="UP000314294"/>
    </source>
</evidence>
<sequence>MSPDSLPGLLVIQTEATDLRSAQNESRDSSGGAGLRRTSLFHSVPVGRHLKDEFRPHPEPLAWNQETTPSNGGGDVR</sequence>
<dbReference type="Proteomes" id="UP000314294">
    <property type="component" value="Unassembled WGS sequence"/>
</dbReference>
<proteinExistence type="predicted"/>